<dbReference type="PANTHER" id="PTHR43861">
    <property type="entry name" value="TRANS-ACONITATE 2-METHYLTRANSFERASE-RELATED"/>
    <property type="match status" value="1"/>
</dbReference>
<reference evidence="3 4" key="1">
    <citation type="submission" date="2020-08" db="EMBL/GenBank/DDBJ databases">
        <title>Genomic Encyclopedia of Type Strains, Phase IV (KMG-IV): sequencing the most valuable type-strain genomes for metagenomic binning, comparative biology and taxonomic classification.</title>
        <authorList>
            <person name="Goeker M."/>
        </authorList>
    </citation>
    <scope>NUCLEOTIDE SEQUENCE [LARGE SCALE GENOMIC DNA]</scope>
    <source>
        <strain evidence="3 4">YC6886</strain>
    </source>
</reference>
<dbReference type="AlphaFoldDB" id="A0A840V6I5"/>
<dbReference type="InterPro" id="IPR029063">
    <property type="entry name" value="SAM-dependent_MTases_sf"/>
</dbReference>
<evidence type="ECO:0000313" key="3">
    <source>
        <dbReference type="EMBL" id="MBB5351234.1"/>
    </source>
</evidence>
<dbReference type="CDD" id="cd02440">
    <property type="entry name" value="AdoMet_MTases"/>
    <property type="match status" value="1"/>
</dbReference>
<dbReference type="GO" id="GO:0008168">
    <property type="term" value="F:methyltransferase activity"/>
    <property type="evidence" value="ECO:0007669"/>
    <property type="project" value="UniProtKB-KW"/>
</dbReference>
<dbReference type="Gene3D" id="3.40.50.150">
    <property type="entry name" value="Vaccinia Virus protein VP39"/>
    <property type="match status" value="1"/>
</dbReference>
<evidence type="ECO:0000259" key="2">
    <source>
        <dbReference type="Pfam" id="PF13649"/>
    </source>
</evidence>
<accession>A0A840V6I5</accession>
<name>A0A840V6I5_9BACT</name>
<dbReference type="Proteomes" id="UP000557717">
    <property type="component" value="Unassembled WGS sequence"/>
</dbReference>
<dbReference type="Pfam" id="PF13649">
    <property type="entry name" value="Methyltransf_25"/>
    <property type="match status" value="1"/>
</dbReference>
<dbReference type="EMBL" id="JACHFD010000005">
    <property type="protein sequence ID" value="MBB5351234.1"/>
    <property type="molecule type" value="Genomic_DNA"/>
</dbReference>
<comment type="caution">
    <text evidence="3">The sequence shown here is derived from an EMBL/GenBank/DDBJ whole genome shotgun (WGS) entry which is preliminary data.</text>
</comment>
<proteinExistence type="predicted"/>
<dbReference type="SUPFAM" id="SSF53335">
    <property type="entry name" value="S-adenosyl-L-methionine-dependent methyltransferases"/>
    <property type="match status" value="1"/>
</dbReference>
<sequence length="252" mass="28634">MNTYTSLEALLHDAFWADEDTPELHWIENLLEEPALEIGCGSGRLLLPLLQKGCRIEGLDNSEDMLALCRQSASDCGLEPVLHHGDMSRFAPGKTYASLFVPAFTFQLAEDPAATLAHFQKLLQPAGLLYLTVFIPMAEIHRELPENEWYLDHETSLPDGRRASVHTRHQIDRKARILRREHHYSLTDPTGTQEHFSEQTVRWFTPRQLQRLLTDAGFSVENAVADFDEELPVDEDSQILTLVARSFVESVE</sequence>
<organism evidence="3 4">
    <name type="scientific">Haloferula luteola</name>
    <dbReference type="NCBI Taxonomy" id="595692"/>
    <lineage>
        <taxon>Bacteria</taxon>
        <taxon>Pseudomonadati</taxon>
        <taxon>Verrucomicrobiota</taxon>
        <taxon>Verrucomicrobiia</taxon>
        <taxon>Verrucomicrobiales</taxon>
        <taxon>Verrucomicrobiaceae</taxon>
        <taxon>Haloferula</taxon>
    </lineage>
</organism>
<feature type="domain" description="Methyltransferase" evidence="2">
    <location>
        <begin position="36"/>
        <end position="127"/>
    </location>
</feature>
<keyword evidence="4" id="KW-1185">Reference proteome</keyword>
<dbReference type="GO" id="GO:0032259">
    <property type="term" value="P:methylation"/>
    <property type="evidence" value="ECO:0007669"/>
    <property type="project" value="UniProtKB-KW"/>
</dbReference>
<keyword evidence="1 3" id="KW-0808">Transferase</keyword>
<dbReference type="RefSeq" id="WP_184017222.1">
    <property type="nucleotide sequence ID" value="NZ_JACHFD010000005.1"/>
</dbReference>
<evidence type="ECO:0000313" key="4">
    <source>
        <dbReference type="Proteomes" id="UP000557717"/>
    </source>
</evidence>
<evidence type="ECO:0000256" key="1">
    <source>
        <dbReference type="ARBA" id="ARBA00022679"/>
    </source>
</evidence>
<keyword evidence="3" id="KW-0489">Methyltransferase</keyword>
<gene>
    <name evidence="3" type="ORF">HNR46_001468</name>
</gene>
<dbReference type="InterPro" id="IPR041698">
    <property type="entry name" value="Methyltransf_25"/>
</dbReference>
<protein>
    <submittedName>
        <fullName evidence="3">SAM-dependent methyltransferase</fullName>
    </submittedName>
</protein>